<keyword evidence="2" id="KW-1185">Reference proteome</keyword>
<protein>
    <submittedName>
        <fullName evidence="1">Uncharacterized protein</fullName>
    </submittedName>
</protein>
<accession>A0A171DIL3</accession>
<reference evidence="1 2" key="1">
    <citation type="journal article" date="2016" name="Genome Announc.">
        <title>Draft Genome Sequence of Planomonospora sphaerica JCM9374, a Rare Actinomycete.</title>
        <authorList>
            <person name="Dohra H."/>
            <person name="Suzuki T."/>
            <person name="Inoue Y."/>
            <person name="Kodani S."/>
        </authorList>
    </citation>
    <scope>NUCLEOTIDE SEQUENCE [LARGE SCALE GENOMIC DNA]</scope>
    <source>
        <strain evidence="1 2">JCM 9374</strain>
    </source>
</reference>
<comment type="caution">
    <text evidence="1">The sequence shown here is derived from an EMBL/GenBank/DDBJ whole genome shotgun (WGS) entry which is preliminary data.</text>
</comment>
<sequence>MMTSPPLRDPALRERLQHADPVVRLDATVSALAAAAAASTALPARAAVHEWPAFVSADEAIITALRTLGEPAPDEVAMTLAEEFASITAALIDLLALLRAALLRLVGEHDDPSQQVLLSAAAAHVAEAHRLLAVDAL</sequence>
<evidence type="ECO:0000313" key="1">
    <source>
        <dbReference type="EMBL" id="GAT68738.1"/>
    </source>
</evidence>
<dbReference type="STRING" id="161355.PS9374_04403"/>
<dbReference type="Proteomes" id="UP000077701">
    <property type="component" value="Unassembled WGS sequence"/>
</dbReference>
<organism evidence="1 2">
    <name type="scientific">Planomonospora sphaerica</name>
    <dbReference type="NCBI Taxonomy" id="161355"/>
    <lineage>
        <taxon>Bacteria</taxon>
        <taxon>Bacillati</taxon>
        <taxon>Actinomycetota</taxon>
        <taxon>Actinomycetes</taxon>
        <taxon>Streptosporangiales</taxon>
        <taxon>Streptosporangiaceae</taxon>
        <taxon>Planomonospora</taxon>
    </lineage>
</organism>
<dbReference type="EMBL" id="BDCX01000011">
    <property type="protein sequence ID" value="GAT68738.1"/>
    <property type="molecule type" value="Genomic_DNA"/>
</dbReference>
<dbReference type="AlphaFoldDB" id="A0A171DIL3"/>
<dbReference type="RefSeq" id="WP_068899551.1">
    <property type="nucleotide sequence ID" value="NZ_BDCX01000011.1"/>
</dbReference>
<proteinExistence type="predicted"/>
<name>A0A171DIL3_9ACTN</name>
<reference evidence="2" key="2">
    <citation type="submission" date="2016-04" db="EMBL/GenBank/DDBJ databases">
        <title>Planomonospora sphaerica JCM9374 whole genome shotgun sequence.</title>
        <authorList>
            <person name="Suzuki T."/>
            <person name="Dohra H."/>
            <person name="Kodani S."/>
        </authorList>
    </citation>
    <scope>NUCLEOTIDE SEQUENCE [LARGE SCALE GENOMIC DNA]</scope>
    <source>
        <strain evidence="2">JCM 9374</strain>
    </source>
</reference>
<evidence type="ECO:0000313" key="2">
    <source>
        <dbReference type="Proteomes" id="UP000077701"/>
    </source>
</evidence>
<gene>
    <name evidence="1" type="ORF">PS9374_04403</name>
</gene>